<reference evidence="3" key="2">
    <citation type="submission" date="2023-05" db="EMBL/GenBank/DDBJ databases">
        <authorList>
            <consortium name="Lawrence Berkeley National Laboratory"/>
            <person name="Steindorff A."/>
            <person name="Hensen N."/>
            <person name="Bonometti L."/>
            <person name="Westerberg I."/>
            <person name="Brannstrom I.O."/>
            <person name="Guillou S."/>
            <person name="Cros-Aarteil S."/>
            <person name="Calhoun S."/>
            <person name="Haridas S."/>
            <person name="Kuo A."/>
            <person name="Mondo S."/>
            <person name="Pangilinan J."/>
            <person name="Riley R."/>
            <person name="Labutti K."/>
            <person name="Andreopoulos B."/>
            <person name="Lipzen A."/>
            <person name="Chen C."/>
            <person name="Yanf M."/>
            <person name="Daum C."/>
            <person name="Ng V."/>
            <person name="Clum A."/>
            <person name="Ohm R."/>
            <person name="Martin F."/>
            <person name="Silar P."/>
            <person name="Natvig D."/>
            <person name="Lalanne C."/>
            <person name="Gautier V."/>
            <person name="Ament-Velasquez S.L."/>
            <person name="Kruys A."/>
            <person name="Hutchinson M.I."/>
            <person name="Powell A.J."/>
            <person name="Barry K."/>
            <person name="Miller A.N."/>
            <person name="Grigoriev I.V."/>
            <person name="Debuchy R."/>
            <person name="Gladieux P."/>
            <person name="Thoren M.H."/>
            <person name="Johannesson H."/>
        </authorList>
    </citation>
    <scope>NUCLEOTIDE SEQUENCE</scope>
    <source>
        <strain evidence="3">CBS 508.74</strain>
    </source>
</reference>
<accession>A0AAN6TI06</accession>
<keyword evidence="2" id="KW-0812">Transmembrane</keyword>
<protein>
    <submittedName>
        <fullName evidence="3">Uncharacterized protein</fullName>
    </submittedName>
</protein>
<reference evidence="3" key="1">
    <citation type="journal article" date="2023" name="Mol. Phylogenet. Evol.">
        <title>Genome-scale phylogeny and comparative genomics of the fungal order Sordariales.</title>
        <authorList>
            <person name="Hensen N."/>
            <person name="Bonometti L."/>
            <person name="Westerberg I."/>
            <person name="Brannstrom I.O."/>
            <person name="Guillou S."/>
            <person name="Cros-Aarteil S."/>
            <person name="Calhoun S."/>
            <person name="Haridas S."/>
            <person name="Kuo A."/>
            <person name="Mondo S."/>
            <person name="Pangilinan J."/>
            <person name="Riley R."/>
            <person name="LaButti K."/>
            <person name="Andreopoulos B."/>
            <person name="Lipzen A."/>
            <person name="Chen C."/>
            <person name="Yan M."/>
            <person name="Daum C."/>
            <person name="Ng V."/>
            <person name="Clum A."/>
            <person name="Steindorff A."/>
            <person name="Ohm R.A."/>
            <person name="Martin F."/>
            <person name="Silar P."/>
            <person name="Natvig D.O."/>
            <person name="Lalanne C."/>
            <person name="Gautier V."/>
            <person name="Ament-Velasquez S.L."/>
            <person name="Kruys A."/>
            <person name="Hutchinson M.I."/>
            <person name="Powell A.J."/>
            <person name="Barry K."/>
            <person name="Miller A.N."/>
            <person name="Grigoriev I.V."/>
            <person name="Debuchy R."/>
            <person name="Gladieux P."/>
            <person name="Hiltunen Thoren M."/>
            <person name="Johannesson H."/>
        </authorList>
    </citation>
    <scope>NUCLEOTIDE SEQUENCE</scope>
    <source>
        <strain evidence="3">CBS 508.74</strain>
    </source>
</reference>
<evidence type="ECO:0000256" key="1">
    <source>
        <dbReference type="SAM" id="MobiDB-lite"/>
    </source>
</evidence>
<feature type="transmembrane region" description="Helical" evidence="2">
    <location>
        <begin position="424"/>
        <end position="444"/>
    </location>
</feature>
<dbReference type="EMBL" id="MU853336">
    <property type="protein sequence ID" value="KAK4114784.1"/>
    <property type="molecule type" value="Genomic_DNA"/>
</dbReference>
<evidence type="ECO:0000313" key="3">
    <source>
        <dbReference type="EMBL" id="KAK4114784.1"/>
    </source>
</evidence>
<dbReference type="RefSeq" id="XP_064672354.1">
    <property type="nucleotide sequence ID" value="XM_064814738.1"/>
</dbReference>
<organism evidence="3 4">
    <name type="scientific">Canariomyces notabilis</name>
    <dbReference type="NCBI Taxonomy" id="2074819"/>
    <lineage>
        <taxon>Eukaryota</taxon>
        <taxon>Fungi</taxon>
        <taxon>Dikarya</taxon>
        <taxon>Ascomycota</taxon>
        <taxon>Pezizomycotina</taxon>
        <taxon>Sordariomycetes</taxon>
        <taxon>Sordariomycetidae</taxon>
        <taxon>Sordariales</taxon>
        <taxon>Chaetomiaceae</taxon>
        <taxon>Canariomyces</taxon>
    </lineage>
</organism>
<comment type="caution">
    <text evidence="3">The sequence shown here is derived from an EMBL/GenBank/DDBJ whole genome shotgun (WGS) entry which is preliminary data.</text>
</comment>
<evidence type="ECO:0000256" key="2">
    <source>
        <dbReference type="SAM" id="Phobius"/>
    </source>
</evidence>
<keyword evidence="4" id="KW-1185">Reference proteome</keyword>
<evidence type="ECO:0000313" key="4">
    <source>
        <dbReference type="Proteomes" id="UP001302812"/>
    </source>
</evidence>
<dbReference type="GeneID" id="89938863"/>
<keyword evidence="2" id="KW-0472">Membrane</keyword>
<feature type="region of interest" description="Disordered" evidence="1">
    <location>
        <begin position="343"/>
        <end position="362"/>
    </location>
</feature>
<keyword evidence="2" id="KW-1133">Transmembrane helix</keyword>
<name>A0AAN6TI06_9PEZI</name>
<dbReference type="Gene3D" id="1.20.58.340">
    <property type="entry name" value="Magnesium transport protein CorA, transmembrane region"/>
    <property type="match status" value="1"/>
</dbReference>
<feature type="transmembrane region" description="Helical" evidence="2">
    <location>
        <begin position="464"/>
        <end position="485"/>
    </location>
</feature>
<dbReference type="AlphaFoldDB" id="A0AAN6TI06"/>
<gene>
    <name evidence="3" type="ORF">N656DRAFT_776957</name>
</gene>
<dbReference type="Proteomes" id="UP001302812">
    <property type="component" value="Unassembled WGS sequence"/>
</dbReference>
<proteinExistence type="predicted"/>
<sequence length="523" mass="57850">MNSIWSGHDILASHLQSLNFSATPLTESNKLKHWTGKCWTLDSRSGQWAQEQSQQQLGDTQAAQAPHSQPNWLNVVDASSFNDDKWDAWLQNQTLLDATSLPPSGDLSEDRLSVVVTSPVHLTGFNRTQSGPTALRYVSLRQDRFLSILQKLAMHRGYLALLEEGSPCVIKRKSTVQGRACEVYILRTSNGVKGQSAITVTHFPAITVSPDPALATTGTGVKLGAKTNALIAGFDEEDLEVLTSYLCNFSGTFPSAAARLIIAFLEVEKKKRFDLVRTAVRDMQAVIHELTIEPVGVKPSMRRALNKTVDLYFGWNHLRTDGLVAWRDQLKLLRGRLAASGSELETQGDRREAGGEALGGGDLEDDETAVLVEYLDQLTARYDHRIARCDMVLQGASLAYQMETTQLSRKDTEIAIGDGKTMKAIAVLTMVFLPGTFIATMLAVPQIEEALKPENNASFSDRTWLWYIVLAVPVTVVALLVYISWEYLYKRKYLKSLFGESGSEKNDEVEMLDLERGRGGVAP</sequence>